<dbReference type="InterPro" id="IPR036388">
    <property type="entry name" value="WH-like_DNA-bd_sf"/>
</dbReference>
<gene>
    <name evidence="6" type="ORF">GCM10009668_19650</name>
</gene>
<dbReference type="Proteomes" id="UP001501581">
    <property type="component" value="Unassembled WGS sequence"/>
</dbReference>
<sequence>MPATQRAEDAPTAVLGRVGVLLDAFNGASSLTLAEITRRSGLPRSSSHRLLEQLVQLGWVSRVGNHYALGMRICELGTLVLHHNAVRRSATPYLQELHRVSGLAVHLGLLDGEDVIYLDRVGGASSFRLPTRIGGRFPAHASAIGKMLLASSGLSGVPERLRPVTTHTITRPAALMRALDRIRAERFSVESSEGVLGISCVAVAVSSPDGTPTALSVAGPTDTIRPERLVPMLRATAQRISHQLDQPRAAR</sequence>
<evidence type="ECO:0000259" key="5">
    <source>
        <dbReference type="PROSITE" id="PS51078"/>
    </source>
</evidence>
<keyword evidence="1" id="KW-0805">Transcription regulation</keyword>
<keyword evidence="7" id="KW-1185">Reference proteome</keyword>
<dbReference type="EMBL" id="BAAALG010000008">
    <property type="protein sequence ID" value="GAA1101458.1"/>
    <property type="molecule type" value="Genomic_DNA"/>
</dbReference>
<dbReference type="SUPFAM" id="SSF46785">
    <property type="entry name" value="Winged helix' DNA-binding domain"/>
    <property type="match status" value="1"/>
</dbReference>
<dbReference type="SUPFAM" id="SSF55781">
    <property type="entry name" value="GAF domain-like"/>
    <property type="match status" value="1"/>
</dbReference>
<protein>
    <submittedName>
        <fullName evidence="6">IclR family transcriptional regulator</fullName>
    </submittedName>
</protein>
<dbReference type="PROSITE" id="PS51078">
    <property type="entry name" value="ICLR_ED"/>
    <property type="match status" value="1"/>
</dbReference>
<evidence type="ECO:0000256" key="1">
    <source>
        <dbReference type="ARBA" id="ARBA00023015"/>
    </source>
</evidence>
<name>A0ABN1TVF7_9ACTN</name>
<dbReference type="InterPro" id="IPR050707">
    <property type="entry name" value="HTH_MetabolicPath_Reg"/>
</dbReference>
<dbReference type="Gene3D" id="3.30.450.40">
    <property type="match status" value="1"/>
</dbReference>
<accession>A0ABN1TVF7</accession>
<dbReference type="PROSITE" id="PS51077">
    <property type="entry name" value="HTH_ICLR"/>
    <property type="match status" value="1"/>
</dbReference>
<dbReference type="InterPro" id="IPR014757">
    <property type="entry name" value="Tscrpt_reg_IclR_C"/>
</dbReference>
<evidence type="ECO:0000313" key="7">
    <source>
        <dbReference type="Proteomes" id="UP001501581"/>
    </source>
</evidence>
<keyword evidence="2" id="KW-0238">DNA-binding</keyword>
<feature type="domain" description="HTH iclR-type" evidence="4">
    <location>
        <begin position="12"/>
        <end position="71"/>
    </location>
</feature>
<dbReference type="RefSeq" id="WP_343993854.1">
    <property type="nucleotide sequence ID" value="NZ_BAAALG010000008.1"/>
</dbReference>
<evidence type="ECO:0000313" key="6">
    <source>
        <dbReference type="EMBL" id="GAA1101458.1"/>
    </source>
</evidence>
<evidence type="ECO:0000259" key="4">
    <source>
        <dbReference type="PROSITE" id="PS51077"/>
    </source>
</evidence>
<dbReference type="PANTHER" id="PTHR30136:SF24">
    <property type="entry name" value="HTH-TYPE TRANSCRIPTIONAL REPRESSOR ALLR"/>
    <property type="match status" value="1"/>
</dbReference>
<dbReference type="Pfam" id="PF01614">
    <property type="entry name" value="IclR_C"/>
    <property type="match status" value="1"/>
</dbReference>
<dbReference type="Gene3D" id="1.10.10.10">
    <property type="entry name" value="Winged helix-like DNA-binding domain superfamily/Winged helix DNA-binding domain"/>
    <property type="match status" value="1"/>
</dbReference>
<dbReference type="InterPro" id="IPR029016">
    <property type="entry name" value="GAF-like_dom_sf"/>
</dbReference>
<dbReference type="InterPro" id="IPR005471">
    <property type="entry name" value="Tscrpt_reg_IclR_N"/>
</dbReference>
<evidence type="ECO:0000256" key="3">
    <source>
        <dbReference type="ARBA" id="ARBA00023163"/>
    </source>
</evidence>
<dbReference type="Pfam" id="PF09339">
    <property type="entry name" value="HTH_IclR"/>
    <property type="match status" value="1"/>
</dbReference>
<keyword evidence="3" id="KW-0804">Transcription</keyword>
<proteinExistence type="predicted"/>
<organism evidence="6 7">
    <name type="scientific">Nocardioides dubius</name>
    <dbReference type="NCBI Taxonomy" id="317019"/>
    <lineage>
        <taxon>Bacteria</taxon>
        <taxon>Bacillati</taxon>
        <taxon>Actinomycetota</taxon>
        <taxon>Actinomycetes</taxon>
        <taxon>Propionibacteriales</taxon>
        <taxon>Nocardioidaceae</taxon>
        <taxon>Nocardioides</taxon>
    </lineage>
</organism>
<evidence type="ECO:0000256" key="2">
    <source>
        <dbReference type="ARBA" id="ARBA00023125"/>
    </source>
</evidence>
<feature type="domain" description="IclR-ED" evidence="5">
    <location>
        <begin position="72"/>
        <end position="246"/>
    </location>
</feature>
<dbReference type="PANTHER" id="PTHR30136">
    <property type="entry name" value="HELIX-TURN-HELIX TRANSCRIPTIONAL REGULATOR, ICLR FAMILY"/>
    <property type="match status" value="1"/>
</dbReference>
<reference evidence="6 7" key="1">
    <citation type="journal article" date="2019" name="Int. J. Syst. Evol. Microbiol.">
        <title>The Global Catalogue of Microorganisms (GCM) 10K type strain sequencing project: providing services to taxonomists for standard genome sequencing and annotation.</title>
        <authorList>
            <consortium name="The Broad Institute Genomics Platform"/>
            <consortium name="The Broad Institute Genome Sequencing Center for Infectious Disease"/>
            <person name="Wu L."/>
            <person name="Ma J."/>
        </authorList>
    </citation>
    <scope>NUCLEOTIDE SEQUENCE [LARGE SCALE GENOMIC DNA]</scope>
    <source>
        <strain evidence="6 7">JCM 13008</strain>
    </source>
</reference>
<dbReference type="SMART" id="SM00346">
    <property type="entry name" value="HTH_ICLR"/>
    <property type="match status" value="1"/>
</dbReference>
<dbReference type="InterPro" id="IPR036390">
    <property type="entry name" value="WH_DNA-bd_sf"/>
</dbReference>
<comment type="caution">
    <text evidence="6">The sequence shown here is derived from an EMBL/GenBank/DDBJ whole genome shotgun (WGS) entry which is preliminary data.</text>
</comment>